<dbReference type="Proteomes" id="UP000266673">
    <property type="component" value="Unassembled WGS sequence"/>
</dbReference>
<accession>A0A397WA57</accession>
<dbReference type="EMBL" id="QKWP01000064">
    <property type="protein sequence ID" value="RIB28476.1"/>
    <property type="molecule type" value="Genomic_DNA"/>
</dbReference>
<name>A0A397WA57_9GLOM</name>
<protein>
    <submittedName>
        <fullName evidence="1">Uncharacterized protein</fullName>
    </submittedName>
</protein>
<sequence length="139" mass="16614">MCFKSFYGIDFSMIDDDTERQSAASASRKGKGYIRKQPNFMYLQKREGKIFELVFGEYLRLLCSDTKKKEKKDDKIKLWRKTNNWVRQGCKLEKTNLVLLEFRWQVSSDLEYNELRLKEEMTLTNILYENVTLTSLNLE</sequence>
<gene>
    <name evidence="1" type="ORF">C2G38_2137313</name>
</gene>
<comment type="caution">
    <text evidence="1">The sequence shown here is derived from an EMBL/GenBank/DDBJ whole genome shotgun (WGS) entry which is preliminary data.</text>
</comment>
<reference evidence="1 2" key="1">
    <citation type="submission" date="2018-06" db="EMBL/GenBank/DDBJ databases">
        <title>Comparative genomics reveals the genomic features of Rhizophagus irregularis, R. cerebriforme, R. diaphanum and Gigaspora rosea, and their symbiotic lifestyle signature.</title>
        <authorList>
            <person name="Morin E."/>
            <person name="San Clemente H."/>
            <person name="Chen E.C.H."/>
            <person name="De La Providencia I."/>
            <person name="Hainaut M."/>
            <person name="Kuo A."/>
            <person name="Kohler A."/>
            <person name="Murat C."/>
            <person name="Tang N."/>
            <person name="Roy S."/>
            <person name="Loubradou J."/>
            <person name="Henrissat B."/>
            <person name="Grigoriev I.V."/>
            <person name="Corradi N."/>
            <person name="Roux C."/>
            <person name="Martin F.M."/>
        </authorList>
    </citation>
    <scope>NUCLEOTIDE SEQUENCE [LARGE SCALE GENOMIC DNA]</scope>
    <source>
        <strain evidence="1 2">DAOM 194757</strain>
    </source>
</reference>
<organism evidence="1 2">
    <name type="scientific">Gigaspora rosea</name>
    <dbReference type="NCBI Taxonomy" id="44941"/>
    <lineage>
        <taxon>Eukaryota</taxon>
        <taxon>Fungi</taxon>
        <taxon>Fungi incertae sedis</taxon>
        <taxon>Mucoromycota</taxon>
        <taxon>Glomeromycotina</taxon>
        <taxon>Glomeromycetes</taxon>
        <taxon>Diversisporales</taxon>
        <taxon>Gigasporaceae</taxon>
        <taxon>Gigaspora</taxon>
    </lineage>
</organism>
<proteinExistence type="predicted"/>
<evidence type="ECO:0000313" key="1">
    <source>
        <dbReference type="EMBL" id="RIB28476.1"/>
    </source>
</evidence>
<keyword evidence="2" id="KW-1185">Reference proteome</keyword>
<dbReference type="AlphaFoldDB" id="A0A397WA57"/>
<evidence type="ECO:0000313" key="2">
    <source>
        <dbReference type="Proteomes" id="UP000266673"/>
    </source>
</evidence>